<dbReference type="RefSeq" id="XP_040774425.1">
    <property type="nucleotide sequence ID" value="XM_040920689.1"/>
</dbReference>
<dbReference type="GeneID" id="63837818"/>
<name>A0A9P4XY64_CRYP1</name>
<evidence type="ECO:0000256" key="1">
    <source>
        <dbReference type="SAM" id="MobiDB-lite"/>
    </source>
</evidence>
<dbReference type="AlphaFoldDB" id="A0A9P4XY64"/>
<accession>A0A9P4XY64</accession>
<reference evidence="2" key="1">
    <citation type="journal article" date="2020" name="Phytopathology">
        <title>Genome sequence of the chestnut blight fungus Cryphonectria parasitica EP155: A fundamental resource for an archetypical invasive plant pathogen.</title>
        <authorList>
            <person name="Crouch J.A."/>
            <person name="Dawe A."/>
            <person name="Aerts A."/>
            <person name="Barry K."/>
            <person name="Churchill A.C.L."/>
            <person name="Grimwood J."/>
            <person name="Hillman B."/>
            <person name="Milgroom M.G."/>
            <person name="Pangilinan J."/>
            <person name="Smith M."/>
            <person name="Salamov A."/>
            <person name="Schmutz J."/>
            <person name="Yadav J."/>
            <person name="Grigoriev I.V."/>
            <person name="Nuss D."/>
        </authorList>
    </citation>
    <scope>NUCLEOTIDE SEQUENCE</scope>
    <source>
        <strain evidence="2">EP155</strain>
    </source>
</reference>
<keyword evidence="3" id="KW-1185">Reference proteome</keyword>
<evidence type="ECO:0000313" key="2">
    <source>
        <dbReference type="EMBL" id="KAF3763464.1"/>
    </source>
</evidence>
<feature type="region of interest" description="Disordered" evidence="1">
    <location>
        <begin position="1"/>
        <end position="31"/>
    </location>
</feature>
<dbReference type="Proteomes" id="UP000803844">
    <property type="component" value="Unassembled WGS sequence"/>
</dbReference>
<evidence type="ECO:0000313" key="3">
    <source>
        <dbReference type="Proteomes" id="UP000803844"/>
    </source>
</evidence>
<feature type="compositionally biased region" description="Basic and acidic residues" evidence="1">
    <location>
        <begin position="1"/>
        <end position="12"/>
    </location>
</feature>
<protein>
    <submittedName>
        <fullName evidence="2">Uncharacterized protein</fullName>
    </submittedName>
</protein>
<proteinExistence type="predicted"/>
<dbReference type="EMBL" id="MU032349">
    <property type="protein sequence ID" value="KAF3763464.1"/>
    <property type="molecule type" value="Genomic_DNA"/>
</dbReference>
<comment type="caution">
    <text evidence="2">The sequence shown here is derived from an EMBL/GenBank/DDBJ whole genome shotgun (WGS) entry which is preliminary data.</text>
</comment>
<sequence length="139" mass="15518">MSSAVHEPDPHIHAKPIPEQPSPSPKPNLRLESNGHLLTDRLWQICPILFANHPGTTNHRFWDGVTGLTGCQFYWTEVKSWRKRSALSSTLDHTSRLLSHPLSLRVIGAQNPHVVPPGNTMIAEPILMKLEFPLATARA</sequence>
<organism evidence="2 3">
    <name type="scientific">Cryphonectria parasitica (strain ATCC 38755 / EP155)</name>
    <dbReference type="NCBI Taxonomy" id="660469"/>
    <lineage>
        <taxon>Eukaryota</taxon>
        <taxon>Fungi</taxon>
        <taxon>Dikarya</taxon>
        <taxon>Ascomycota</taxon>
        <taxon>Pezizomycotina</taxon>
        <taxon>Sordariomycetes</taxon>
        <taxon>Sordariomycetidae</taxon>
        <taxon>Diaporthales</taxon>
        <taxon>Cryphonectriaceae</taxon>
        <taxon>Cryphonectria-Endothia species complex</taxon>
        <taxon>Cryphonectria</taxon>
    </lineage>
</organism>
<gene>
    <name evidence="2" type="ORF">M406DRAFT_331983</name>
</gene>